<evidence type="ECO:0000256" key="1">
    <source>
        <dbReference type="ARBA" id="ARBA00007504"/>
    </source>
</evidence>
<dbReference type="PROSITE" id="PS51194">
    <property type="entry name" value="HELICASE_CTER"/>
    <property type="match status" value="1"/>
</dbReference>
<evidence type="ECO:0000256" key="13">
    <source>
        <dbReference type="ARBA" id="ARBA00034808"/>
    </source>
</evidence>
<dbReference type="Pfam" id="PF00271">
    <property type="entry name" value="Helicase_C"/>
    <property type="match status" value="1"/>
</dbReference>
<evidence type="ECO:0000256" key="10">
    <source>
        <dbReference type="ARBA" id="ARBA00023204"/>
    </source>
</evidence>
<keyword evidence="8" id="KW-0238">DNA-binding</keyword>
<dbReference type="SMART" id="SM00487">
    <property type="entry name" value="DEXDc"/>
    <property type="match status" value="1"/>
</dbReference>
<dbReference type="InterPro" id="IPR011545">
    <property type="entry name" value="DEAD/DEAH_box_helicase_dom"/>
</dbReference>
<keyword evidence="6 15" id="KW-0347">Helicase</keyword>
<gene>
    <name evidence="19" type="ORF">FD35_GL000323</name>
</gene>
<dbReference type="GO" id="GO:0043138">
    <property type="term" value="F:3'-5' DNA helicase activity"/>
    <property type="evidence" value="ECO:0007669"/>
    <property type="project" value="UniProtKB-EC"/>
</dbReference>
<feature type="compositionally biased region" description="Basic and acidic residues" evidence="16">
    <location>
        <begin position="662"/>
        <end position="681"/>
    </location>
</feature>
<feature type="domain" description="Helicase C-terminal" evidence="18">
    <location>
        <begin position="451"/>
        <end position="611"/>
    </location>
</feature>
<dbReference type="InterPro" id="IPR047112">
    <property type="entry name" value="RecG/Mfd"/>
</dbReference>
<keyword evidence="20" id="KW-1185">Reference proteome</keyword>
<accession>A0A0R1RME4</accession>
<evidence type="ECO:0000313" key="19">
    <source>
        <dbReference type="EMBL" id="KRL57310.1"/>
    </source>
</evidence>
<dbReference type="InterPro" id="IPR027417">
    <property type="entry name" value="P-loop_NTPase"/>
</dbReference>
<protein>
    <recommendedName>
        <fullName evidence="2 15">ATP-dependent DNA helicase RecG</fullName>
        <ecNumber evidence="13 15">5.6.2.4</ecNumber>
    </recommendedName>
</protein>
<keyword evidence="4 15" id="KW-0227">DNA damage</keyword>
<name>A0A0R1RME4_9LACO</name>
<evidence type="ECO:0000259" key="18">
    <source>
        <dbReference type="PROSITE" id="PS51194"/>
    </source>
</evidence>
<evidence type="ECO:0000256" key="15">
    <source>
        <dbReference type="RuleBase" id="RU363016"/>
    </source>
</evidence>
<evidence type="ECO:0000256" key="7">
    <source>
        <dbReference type="ARBA" id="ARBA00022840"/>
    </source>
</evidence>
<comment type="catalytic activity">
    <reaction evidence="12 15">
        <text>Couples ATP hydrolysis with the unwinding of duplex DNA by translocating in the 3'-5' direction.</text>
        <dbReference type="EC" id="5.6.2.4"/>
    </reaction>
</comment>
<sequence>MSATLKSIEDPVTQLSGVGEQRAAALKTLGIQTIADLLEYFPFRYDDMAAKDLSKVTEGEKITLKGTVANEPTVVRFGRKKSRLNFRLLIGHDVVGVTFFNQPWLDKQLVIGQETAVYGKWDATRKSLSGMKLITSSDKAAFGAIYSTNKHIRQSTIAQLVKQAYEAYQDVIYTVLPAKLIEKYRLLDRRTMIHDLHFPKDPEAAKAARRTAVFEEFFLFELRLQMMRAKDHQAAGISIEYDNEALKDFIKTLPFELTNAQKKVVNEICADLKRPLHMNRLLQGDVGSGKTIVAAIVMYAAITAGYQTALMAPTEILAEQHARNLANIFKDLPINIVLLTGSTKAKARREALKHIASGEVNLIIGTHALISDDVVYHQLGLAIIDEQHRFGVNQRQALRQKGQHPDILAMTATPIPRTLQITAYGEMDVSIIDELPAGRKPIITRWIHSNQVEAAMDFIRTQLAAGQQAYVVTPLIEESEALDVKNAEAIYDHLSENFAPDYRVGLLHGRLKNEDKEAVMNAFKADDYDVLVSTTVIEVGVDVPNATVMLIFDADRFGLAQLHQLRGRVGRGSVASTCILVADPKTQDGIARMQVMTDTNDGFLLAQKDLELRGSGDLLGTKQSGVPDFRVGDPVAQIKILQIAQQEAIALVDQPNWQTQPDNRELAGYEQSELKRHSTLD</sequence>
<dbReference type="CDD" id="cd04488">
    <property type="entry name" value="RecG_wedge_OBF"/>
    <property type="match status" value="1"/>
</dbReference>
<evidence type="ECO:0000256" key="6">
    <source>
        <dbReference type="ARBA" id="ARBA00022806"/>
    </source>
</evidence>
<comment type="function">
    <text evidence="15">Plays a critical role in recombination and DNA repair. Helps process Holliday junction intermediates to mature products by catalyzing branch migration. Has replication fork regression activity, unwinds stalled or blocked replication forks to make a HJ that can be resolved. Has a DNA unwinding activity characteristic of a DNA helicase with 3'-5' polarity.</text>
</comment>
<feature type="domain" description="Helicase ATP-binding" evidence="17">
    <location>
        <begin position="271"/>
        <end position="432"/>
    </location>
</feature>
<feature type="region of interest" description="Disordered" evidence="16">
    <location>
        <begin position="660"/>
        <end position="681"/>
    </location>
</feature>
<dbReference type="InterPro" id="IPR014001">
    <property type="entry name" value="Helicase_ATP-bd"/>
</dbReference>
<dbReference type="Pfam" id="PF17191">
    <property type="entry name" value="RecG_wedge"/>
    <property type="match status" value="1"/>
</dbReference>
<proteinExistence type="inferred from homology"/>
<dbReference type="SUPFAM" id="SSF52540">
    <property type="entry name" value="P-loop containing nucleoside triphosphate hydrolases"/>
    <property type="match status" value="2"/>
</dbReference>
<evidence type="ECO:0000256" key="11">
    <source>
        <dbReference type="ARBA" id="ARBA00023235"/>
    </source>
</evidence>
<dbReference type="GO" id="GO:0016887">
    <property type="term" value="F:ATP hydrolysis activity"/>
    <property type="evidence" value="ECO:0007669"/>
    <property type="project" value="RHEA"/>
</dbReference>
<dbReference type="PANTHER" id="PTHR47964">
    <property type="entry name" value="ATP-DEPENDENT DNA HELICASE HOMOLOG RECG, CHLOROPLASTIC"/>
    <property type="match status" value="1"/>
</dbReference>
<comment type="caution">
    <text evidence="19">The sequence shown here is derived from an EMBL/GenBank/DDBJ whole genome shotgun (WGS) entry which is preliminary data.</text>
</comment>
<evidence type="ECO:0000256" key="12">
    <source>
        <dbReference type="ARBA" id="ARBA00034617"/>
    </source>
</evidence>
<dbReference type="InterPro" id="IPR001650">
    <property type="entry name" value="Helicase_C-like"/>
</dbReference>
<dbReference type="Proteomes" id="UP000051999">
    <property type="component" value="Unassembled WGS sequence"/>
</dbReference>
<evidence type="ECO:0000256" key="14">
    <source>
        <dbReference type="ARBA" id="ARBA00048988"/>
    </source>
</evidence>
<keyword evidence="11" id="KW-0413">Isomerase</keyword>
<dbReference type="AlphaFoldDB" id="A0A0R1RME4"/>
<dbReference type="STRING" id="1114972.FD35_GL000323"/>
<dbReference type="PANTHER" id="PTHR47964:SF1">
    <property type="entry name" value="ATP-DEPENDENT DNA HELICASE HOMOLOG RECG, CHLOROPLASTIC"/>
    <property type="match status" value="1"/>
</dbReference>
<keyword evidence="7 15" id="KW-0067">ATP-binding</keyword>
<evidence type="ECO:0000259" key="17">
    <source>
        <dbReference type="PROSITE" id="PS51192"/>
    </source>
</evidence>
<dbReference type="GO" id="GO:0006310">
    <property type="term" value="P:DNA recombination"/>
    <property type="evidence" value="ECO:0007669"/>
    <property type="project" value="UniProtKB-UniRule"/>
</dbReference>
<dbReference type="GO" id="GO:0005524">
    <property type="term" value="F:ATP binding"/>
    <property type="evidence" value="ECO:0007669"/>
    <property type="project" value="UniProtKB-KW"/>
</dbReference>
<dbReference type="SMART" id="SM00490">
    <property type="entry name" value="HELICc"/>
    <property type="match status" value="1"/>
</dbReference>
<evidence type="ECO:0000256" key="3">
    <source>
        <dbReference type="ARBA" id="ARBA00022741"/>
    </source>
</evidence>
<keyword evidence="9 15" id="KW-0233">DNA recombination</keyword>
<dbReference type="OrthoDB" id="9804325at2"/>
<keyword evidence="10 15" id="KW-0234">DNA repair</keyword>
<dbReference type="CDD" id="cd18811">
    <property type="entry name" value="SF2_C_RecG"/>
    <property type="match status" value="1"/>
</dbReference>
<comment type="catalytic activity">
    <reaction evidence="14 15">
        <text>ATP + H2O = ADP + phosphate + H(+)</text>
        <dbReference type="Rhea" id="RHEA:13065"/>
        <dbReference type="ChEBI" id="CHEBI:15377"/>
        <dbReference type="ChEBI" id="CHEBI:15378"/>
        <dbReference type="ChEBI" id="CHEBI:30616"/>
        <dbReference type="ChEBI" id="CHEBI:43474"/>
        <dbReference type="ChEBI" id="CHEBI:456216"/>
        <dbReference type="EC" id="5.6.2.4"/>
    </reaction>
</comment>
<dbReference type="GO" id="GO:0003677">
    <property type="term" value="F:DNA binding"/>
    <property type="evidence" value="ECO:0007669"/>
    <property type="project" value="UniProtKB-KW"/>
</dbReference>
<dbReference type="GO" id="GO:0006281">
    <property type="term" value="P:DNA repair"/>
    <property type="evidence" value="ECO:0007669"/>
    <property type="project" value="UniProtKB-UniRule"/>
</dbReference>
<dbReference type="Pfam" id="PF19833">
    <property type="entry name" value="RecG_dom3_C"/>
    <property type="match status" value="1"/>
</dbReference>
<keyword evidence="3 15" id="KW-0547">Nucleotide-binding</keyword>
<dbReference type="NCBIfam" id="NF008165">
    <property type="entry name" value="PRK10917.1-3"/>
    <property type="match status" value="1"/>
</dbReference>
<dbReference type="InterPro" id="IPR012340">
    <property type="entry name" value="NA-bd_OB-fold"/>
</dbReference>
<dbReference type="PATRIC" id="fig|1114972.6.peg.323"/>
<dbReference type="NCBIfam" id="NF008168">
    <property type="entry name" value="PRK10917.2-2"/>
    <property type="match status" value="1"/>
</dbReference>
<dbReference type="EC" id="5.6.2.4" evidence="13 15"/>
<dbReference type="InterPro" id="IPR045562">
    <property type="entry name" value="RecG_dom3_C"/>
</dbReference>
<evidence type="ECO:0000256" key="5">
    <source>
        <dbReference type="ARBA" id="ARBA00022801"/>
    </source>
</evidence>
<evidence type="ECO:0000256" key="4">
    <source>
        <dbReference type="ARBA" id="ARBA00022763"/>
    </source>
</evidence>
<keyword evidence="5 15" id="KW-0378">Hydrolase</keyword>
<dbReference type="PROSITE" id="PS51192">
    <property type="entry name" value="HELICASE_ATP_BIND_1"/>
    <property type="match status" value="1"/>
</dbReference>
<dbReference type="SUPFAM" id="SSF50249">
    <property type="entry name" value="Nucleic acid-binding proteins"/>
    <property type="match status" value="1"/>
</dbReference>
<dbReference type="EMBL" id="AZFF01000001">
    <property type="protein sequence ID" value="KRL57310.1"/>
    <property type="molecule type" value="Genomic_DNA"/>
</dbReference>
<dbReference type="eggNOG" id="COG1200">
    <property type="taxonomic scope" value="Bacteria"/>
</dbReference>
<dbReference type="NCBIfam" id="TIGR00643">
    <property type="entry name" value="recG"/>
    <property type="match status" value="1"/>
</dbReference>
<evidence type="ECO:0000256" key="16">
    <source>
        <dbReference type="SAM" id="MobiDB-lite"/>
    </source>
</evidence>
<dbReference type="Gene3D" id="2.40.50.140">
    <property type="entry name" value="Nucleic acid-binding proteins"/>
    <property type="match status" value="1"/>
</dbReference>
<evidence type="ECO:0000256" key="9">
    <source>
        <dbReference type="ARBA" id="ARBA00023172"/>
    </source>
</evidence>
<reference evidence="19 20" key="1">
    <citation type="journal article" date="2015" name="Genome Announc.">
        <title>Expanding the biotechnology potential of lactobacilli through comparative genomics of 213 strains and associated genera.</title>
        <authorList>
            <person name="Sun Z."/>
            <person name="Harris H.M."/>
            <person name="McCann A."/>
            <person name="Guo C."/>
            <person name="Argimon S."/>
            <person name="Zhang W."/>
            <person name="Yang X."/>
            <person name="Jeffery I.B."/>
            <person name="Cooney J.C."/>
            <person name="Kagawa T.F."/>
            <person name="Liu W."/>
            <person name="Song Y."/>
            <person name="Salvetti E."/>
            <person name="Wrobel A."/>
            <person name="Rasinkangas P."/>
            <person name="Parkhill J."/>
            <person name="Rea M.C."/>
            <person name="O'Sullivan O."/>
            <person name="Ritari J."/>
            <person name="Douillard F.P."/>
            <person name="Paul Ross R."/>
            <person name="Yang R."/>
            <person name="Briner A.E."/>
            <person name="Felis G.E."/>
            <person name="de Vos W.M."/>
            <person name="Barrangou R."/>
            <person name="Klaenhammer T.R."/>
            <person name="Caufield P.W."/>
            <person name="Cui Y."/>
            <person name="Zhang H."/>
            <person name="O'Toole P.W."/>
        </authorList>
    </citation>
    <scope>NUCLEOTIDE SEQUENCE [LARGE SCALE GENOMIC DNA]</scope>
    <source>
        <strain evidence="19 20">DSM 15814</strain>
    </source>
</reference>
<dbReference type="Gene3D" id="3.40.50.300">
    <property type="entry name" value="P-loop containing nucleotide triphosphate hydrolases"/>
    <property type="match status" value="2"/>
</dbReference>
<dbReference type="RefSeq" id="WP_017261788.1">
    <property type="nucleotide sequence ID" value="NZ_AUAW01000001.1"/>
</dbReference>
<organism evidence="19 20">
    <name type="scientific">Furfurilactobacillus rossiae DSM 15814</name>
    <dbReference type="NCBI Taxonomy" id="1114972"/>
    <lineage>
        <taxon>Bacteria</taxon>
        <taxon>Bacillati</taxon>
        <taxon>Bacillota</taxon>
        <taxon>Bacilli</taxon>
        <taxon>Lactobacillales</taxon>
        <taxon>Lactobacillaceae</taxon>
        <taxon>Furfurilactobacillus</taxon>
    </lineage>
</organism>
<dbReference type="CDD" id="cd17992">
    <property type="entry name" value="DEXHc_RecG"/>
    <property type="match status" value="1"/>
</dbReference>
<dbReference type="InterPro" id="IPR033454">
    <property type="entry name" value="RecG_wedge"/>
</dbReference>
<dbReference type="InterPro" id="IPR004609">
    <property type="entry name" value="ATP-dep_DNA_helicase_RecG"/>
</dbReference>
<evidence type="ECO:0000256" key="8">
    <source>
        <dbReference type="ARBA" id="ARBA00023125"/>
    </source>
</evidence>
<comment type="similarity">
    <text evidence="1 15">Belongs to the helicase family. RecG subfamily.</text>
</comment>
<dbReference type="Pfam" id="PF00270">
    <property type="entry name" value="DEAD"/>
    <property type="match status" value="1"/>
</dbReference>
<evidence type="ECO:0000313" key="20">
    <source>
        <dbReference type="Proteomes" id="UP000051999"/>
    </source>
</evidence>
<evidence type="ECO:0000256" key="2">
    <source>
        <dbReference type="ARBA" id="ARBA00017846"/>
    </source>
</evidence>